<gene>
    <name evidence="1" type="ORF">GQ26_0151670</name>
</gene>
<name>A0A093VBV4_TALMA</name>
<dbReference type="HOGENOM" id="CLU_1620178_0_0_1"/>
<reference evidence="1" key="1">
    <citation type="journal article" date="2014" name="PLoS Genet.">
        <title>Signature Gene Expression Reveals Novel Clues to the Molecular Mechanisms of Dimorphic Transition in Penicillium marneffei.</title>
        <authorList>
            <person name="Yang E."/>
            <person name="Wang G."/>
            <person name="Cai J."/>
            <person name="Woo P.C."/>
            <person name="Lau S.K."/>
            <person name="Yuen K.-Y."/>
            <person name="Chow W.-N."/>
            <person name="Lin X."/>
        </authorList>
    </citation>
    <scope>NUCLEOTIDE SEQUENCE [LARGE SCALE GENOMIC DNA]</scope>
    <source>
        <strain evidence="1">PM1</strain>
    </source>
</reference>
<comment type="caution">
    <text evidence="1">The sequence shown here is derived from an EMBL/GenBank/DDBJ whole genome shotgun (WGS) entry which is preliminary data.</text>
</comment>
<proteinExistence type="predicted"/>
<accession>A0A093VBV4</accession>
<dbReference type="AlphaFoldDB" id="A0A093VBV4"/>
<organism evidence="1">
    <name type="scientific">Talaromyces marneffei PM1</name>
    <dbReference type="NCBI Taxonomy" id="1077442"/>
    <lineage>
        <taxon>Eukaryota</taxon>
        <taxon>Fungi</taxon>
        <taxon>Dikarya</taxon>
        <taxon>Ascomycota</taxon>
        <taxon>Pezizomycotina</taxon>
        <taxon>Eurotiomycetes</taxon>
        <taxon>Eurotiomycetidae</taxon>
        <taxon>Eurotiales</taxon>
        <taxon>Trichocomaceae</taxon>
        <taxon>Talaromyces</taxon>
        <taxon>Talaromyces sect. Talaromyces</taxon>
    </lineage>
</organism>
<evidence type="ECO:0000313" key="1">
    <source>
        <dbReference type="EMBL" id="KFX47459.1"/>
    </source>
</evidence>
<protein>
    <submittedName>
        <fullName evidence="1">Uncharacterized protein</fullName>
    </submittedName>
</protein>
<dbReference type="EMBL" id="JPOX01000015">
    <property type="protein sequence ID" value="KFX47459.1"/>
    <property type="molecule type" value="Genomic_DNA"/>
</dbReference>
<sequence>MGPRLAVIPLLSYTGRLSRYHGLPLEKGVELFVYAETRIQTSLFSKGSCFQLLDMNPAQVFKHVTPSSTSPNIMAVTSVRHCHCQLNNNPNNKLFDIDSMTPLVTDDQSVILVQRPEPIHGIELRTWNNFRGFGTGARYWSSGFGYPVVLIEVDVFLGTHTNYM</sequence>